<dbReference type="PANTHER" id="PTHR33055:SF3">
    <property type="entry name" value="PUTATIVE TRANSPOSASE FOR IS117-RELATED"/>
    <property type="match status" value="1"/>
</dbReference>
<accession>A0ABS9ZBA8</accession>
<reference evidence="2" key="1">
    <citation type="journal article" date="2022" name="ISME J.">
        <title>Identification of active gaseous-alkane degraders at natural gas seeps.</title>
        <authorList>
            <person name="Farhan Ul Haque M."/>
            <person name="Hernandez M."/>
            <person name="Crombie A.T."/>
            <person name="Murrell J.C."/>
        </authorList>
    </citation>
    <scope>NUCLEOTIDE SEQUENCE</scope>
    <source>
        <strain evidence="2">PC2</strain>
    </source>
</reference>
<organism evidence="2 3">
    <name type="scientific">Candidatus Rhodoblastus alkanivorans</name>
    <dbReference type="NCBI Taxonomy" id="2954117"/>
    <lineage>
        <taxon>Bacteria</taxon>
        <taxon>Pseudomonadati</taxon>
        <taxon>Pseudomonadota</taxon>
        <taxon>Alphaproteobacteria</taxon>
        <taxon>Hyphomicrobiales</taxon>
        <taxon>Rhodoblastaceae</taxon>
        <taxon>Rhodoblastus</taxon>
    </lineage>
</organism>
<dbReference type="PANTHER" id="PTHR33055">
    <property type="entry name" value="TRANSPOSASE FOR INSERTION SEQUENCE ELEMENT IS1111A"/>
    <property type="match status" value="1"/>
</dbReference>
<gene>
    <name evidence="2" type="ORF">K2U94_19925</name>
</gene>
<feature type="domain" description="Transposase IS116/IS110/IS902 C-terminal" evidence="1">
    <location>
        <begin position="35"/>
        <end position="94"/>
    </location>
</feature>
<dbReference type="RefSeq" id="WP_243069022.1">
    <property type="nucleotide sequence ID" value="NZ_JAIVFK010000018.1"/>
</dbReference>
<evidence type="ECO:0000259" key="1">
    <source>
        <dbReference type="Pfam" id="PF02371"/>
    </source>
</evidence>
<protein>
    <submittedName>
        <fullName evidence="2">Transposase</fullName>
    </submittedName>
</protein>
<dbReference type="InterPro" id="IPR003346">
    <property type="entry name" value="Transposase_20"/>
</dbReference>
<sequence>MAVKVLAHQLDGLDKSLNDLRGEIASAQAQCEKNRLLDEIPGVGKLIATAVVANVPDPGVFKLGRDFAACLGITPRQSPSVRLPTLGAITKQGN</sequence>
<keyword evidence="3" id="KW-1185">Reference proteome</keyword>
<dbReference type="Proteomes" id="UP001139104">
    <property type="component" value="Unassembled WGS sequence"/>
</dbReference>
<name>A0ABS9ZBA8_9HYPH</name>
<dbReference type="InterPro" id="IPR047650">
    <property type="entry name" value="Transpos_IS110"/>
</dbReference>
<dbReference type="Pfam" id="PF02371">
    <property type="entry name" value="Transposase_20"/>
    <property type="match status" value="1"/>
</dbReference>
<evidence type="ECO:0000313" key="2">
    <source>
        <dbReference type="EMBL" id="MCI4684999.1"/>
    </source>
</evidence>
<dbReference type="EMBL" id="JAIVFP010000002">
    <property type="protein sequence ID" value="MCI4684999.1"/>
    <property type="molecule type" value="Genomic_DNA"/>
</dbReference>
<evidence type="ECO:0000313" key="3">
    <source>
        <dbReference type="Proteomes" id="UP001139104"/>
    </source>
</evidence>
<proteinExistence type="predicted"/>
<comment type="caution">
    <text evidence="2">The sequence shown here is derived from an EMBL/GenBank/DDBJ whole genome shotgun (WGS) entry which is preliminary data.</text>
</comment>